<accession>A0AA96UY69</accession>
<evidence type="ECO:0008006" key="4">
    <source>
        <dbReference type="Google" id="ProtNLM"/>
    </source>
</evidence>
<sequence length="297" mass="35703">MSLGYYAEIKNGKIQYKKSKYEKYRRTNEEREKNIKNNPHEVIEYINYKINFDYSLAQYMFFSIVFIVIFLLIIIHPIIFIVVEISLIVLSLITYAIYGSGRPRIMYILDEESYTDLERLYDSFEELQHCQKIRHIISSKRNYDYKYHAGAGFLVDSRTIKIGYEKPKYIKTNMTRVPYIKLKSRIIYFFPDQLMIFENRRYEAIPYNNLHINLQNKDWIEDGNVPIDATIIGYRWQHPNIDGSPDLRFRYNPKLPILNCREIEIIGDRIEETLQFSNKDIGTNLYNEFTKYSQKYT</sequence>
<feature type="transmembrane region" description="Helical" evidence="1">
    <location>
        <begin position="56"/>
        <end position="75"/>
    </location>
</feature>
<evidence type="ECO:0000313" key="3">
    <source>
        <dbReference type="Proteomes" id="UP001302978"/>
    </source>
</evidence>
<dbReference type="AlphaFoldDB" id="A0AA96UY69"/>
<keyword evidence="3" id="KW-1185">Reference proteome</keyword>
<keyword evidence="1" id="KW-0812">Transmembrane</keyword>
<reference evidence="2 3" key="1">
    <citation type="submission" date="2023-07" db="EMBL/GenBank/DDBJ databases">
        <title>Closed genoem sequence of Methanomicrococcus sp. Hf6.</title>
        <authorList>
            <person name="Poehlein A."/>
            <person name="Protasov E."/>
            <person name="Platt K."/>
            <person name="Reeh H."/>
            <person name="Daniel R."/>
            <person name="Brune A."/>
        </authorList>
    </citation>
    <scope>NUCLEOTIDE SEQUENCE [LARGE SCALE GENOMIC DNA]</scope>
    <source>
        <strain evidence="2 3">Hf6</strain>
    </source>
</reference>
<organism evidence="2 3">
    <name type="scientific">Methanimicrococcus hongohii</name>
    <dbReference type="NCBI Taxonomy" id="3028295"/>
    <lineage>
        <taxon>Archaea</taxon>
        <taxon>Methanobacteriati</taxon>
        <taxon>Methanobacteriota</taxon>
        <taxon>Stenosarchaea group</taxon>
        <taxon>Methanomicrobia</taxon>
        <taxon>Methanosarcinales</taxon>
        <taxon>Methanosarcinaceae</taxon>
        <taxon>Methanimicrococcus</taxon>
    </lineage>
</organism>
<proteinExistence type="predicted"/>
<name>A0AA96UY69_9EURY</name>
<evidence type="ECO:0000256" key="1">
    <source>
        <dbReference type="SAM" id="Phobius"/>
    </source>
</evidence>
<gene>
    <name evidence="2" type="ORF">MmiHf6_00790</name>
</gene>
<dbReference type="KEGG" id="mehf:MmiHf6_00790"/>
<keyword evidence="1" id="KW-0472">Membrane</keyword>
<dbReference type="Proteomes" id="UP001302978">
    <property type="component" value="Chromosome"/>
</dbReference>
<dbReference type="EMBL" id="CP131059">
    <property type="protein sequence ID" value="WNY22794.1"/>
    <property type="molecule type" value="Genomic_DNA"/>
</dbReference>
<protein>
    <recommendedName>
        <fullName evidence="4">DUF3137 domain-containing protein</fullName>
    </recommendedName>
</protein>
<feature type="transmembrane region" description="Helical" evidence="1">
    <location>
        <begin position="81"/>
        <end position="98"/>
    </location>
</feature>
<evidence type="ECO:0000313" key="2">
    <source>
        <dbReference type="EMBL" id="WNY22794.1"/>
    </source>
</evidence>
<keyword evidence="1" id="KW-1133">Transmembrane helix</keyword>